<keyword evidence="2" id="KW-0560">Oxidoreductase</keyword>
<proteinExistence type="predicted"/>
<dbReference type="EMBL" id="MCFA01000090">
    <property type="protein sequence ID" value="ORY09176.1"/>
    <property type="molecule type" value="Genomic_DNA"/>
</dbReference>
<dbReference type="InterPro" id="IPR036291">
    <property type="entry name" value="NAD(P)-bd_dom_sf"/>
</dbReference>
<dbReference type="OrthoDB" id="9974981at2759"/>
<feature type="compositionally biased region" description="Basic and acidic residues" evidence="3">
    <location>
        <begin position="50"/>
        <end position="59"/>
    </location>
</feature>
<dbReference type="InterPro" id="IPR045312">
    <property type="entry name" value="PCBER-like"/>
</dbReference>
<dbReference type="Pfam" id="PF05368">
    <property type="entry name" value="NmrA"/>
    <property type="match status" value="1"/>
</dbReference>
<dbReference type="PANTHER" id="PTHR47706">
    <property type="entry name" value="NMRA-LIKE FAMILY PROTEIN"/>
    <property type="match status" value="1"/>
</dbReference>
<dbReference type="Gene3D" id="3.90.25.10">
    <property type="entry name" value="UDP-galactose 4-epimerase, domain 1"/>
    <property type="match status" value="1"/>
</dbReference>
<dbReference type="AlphaFoldDB" id="A0A1Y1ZG03"/>
<accession>A0A1Y1ZG03</accession>
<keyword evidence="6" id="KW-1185">Reference proteome</keyword>
<dbReference type="SUPFAM" id="SSF51735">
    <property type="entry name" value="NAD(P)-binding Rossmann-fold domains"/>
    <property type="match status" value="1"/>
</dbReference>
<dbReference type="Proteomes" id="UP000193144">
    <property type="component" value="Unassembled WGS sequence"/>
</dbReference>
<dbReference type="InterPro" id="IPR008030">
    <property type="entry name" value="NmrA-like"/>
</dbReference>
<protein>
    <recommendedName>
        <fullName evidence="4">NmrA-like domain-containing protein</fullName>
    </recommendedName>
</protein>
<name>A0A1Y1ZG03_9PLEO</name>
<dbReference type="PANTHER" id="PTHR47706:SF1">
    <property type="entry name" value="CIPA-LIKE, PUTATIVE (AFU_ORTHOLOGUE AFUA_1G12460)-RELATED"/>
    <property type="match status" value="1"/>
</dbReference>
<feature type="region of interest" description="Disordered" evidence="3">
    <location>
        <begin position="49"/>
        <end position="93"/>
    </location>
</feature>
<gene>
    <name evidence="5" type="ORF">BCR34DRAFT_568912</name>
</gene>
<comment type="caution">
    <text evidence="5">The sequence shown here is derived from an EMBL/GenBank/DDBJ whole genome shotgun (WGS) entry which is preliminary data.</text>
</comment>
<evidence type="ECO:0000256" key="2">
    <source>
        <dbReference type="ARBA" id="ARBA00023002"/>
    </source>
</evidence>
<evidence type="ECO:0000259" key="4">
    <source>
        <dbReference type="Pfam" id="PF05368"/>
    </source>
</evidence>
<dbReference type="Gene3D" id="3.40.50.720">
    <property type="entry name" value="NAD(P)-binding Rossmann-like Domain"/>
    <property type="match status" value="1"/>
</dbReference>
<dbReference type="GO" id="GO:0016491">
    <property type="term" value="F:oxidoreductase activity"/>
    <property type="evidence" value="ECO:0007669"/>
    <property type="project" value="UniProtKB-KW"/>
</dbReference>
<reference evidence="5 6" key="1">
    <citation type="submission" date="2016-07" db="EMBL/GenBank/DDBJ databases">
        <title>Pervasive Adenine N6-methylation of Active Genes in Fungi.</title>
        <authorList>
            <consortium name="DOE Joint Genome Institute"/>
            <person name="Mondo S.J."/>
            <person name="Dannebaum R.O."/>
            <person name="Kuo R.C."/>
            <person name="Labutti K."/>
            <person name="Haridas S."/>
            <person name="Kuo A."/>
            <person name="Salamov A."/>
            <person name="Ahrendt S.R."/>
            <person name="Lipzen A."/>
            <person name="Sullivan W."/>
            <person name="Andreopoulos W.B."/>
            <person name="Clum A."/>
            <person name="Lindquist E."/>
            <person name="Daum C."/>
            <person name="Ramamoorthy G.K."/>
            <person name="Gryganskyi A."/>
            <person name="Culley D."/>
            <person name="Magnuson J.K."/>
            <person name="James T.Y."/>
            <person name="O'Malley M.A."/>
            <person name="Stajich J.E."/>
            <person name="Spatafora J.W."/>
            <person name="Visel A."/>
            <person name="Grigoriev I.V."/>
        </authorList>
    </citation>
    <scope>NUCLEOTIDE SEQUENCE [LARGE SCALE GENOMIC DNA]</scope>
    <source>
        <strain evidence="5 6">CBS 115471</strain>
    </source>
</reference>
<evidence type="ECO:0000256" key="3">
    <source>
        <dbReference type="SAM" id="MobiDB-lite"/>
    </source>
</evidence>
<sequence length="404" mass="43932">MHAYIHVSVSTCIRTCIRTDVRTNIRNSTRTDANIQGGETHRNVAQVLSRTKDRRDDSKHHKVRRGSHINQSSQGCQGRRNATKPPKVNSQTPTVYNMTTIQNVAIAGASGDLGKPILEALIAAKTFNVTILSRKSSTATFPDPVKVVHVDYSSVEDITAALQGQDAVVSALTTVAMEVQLPLIEACIAAGVKRFIPSEFSADIDNPKSSTLPVYQPKIAVHKALKARAEAHPGFTYTLIRNGVLLDWIMAQGFILAFDSESPPLFDGGDRPFSVTNVASVGKAVVGALQHLAETSNRVIYVHDLVITQNQVLTIARKLAPQRTWKPVVVKTEELEAQSRENYAKGNITLHSSLGFLIRAAFGEGYGGEFQHVDNELIGMGFQTEADLEKMVDAALHHALVPGS</sequence>
<dbReference type="STRING" id="1231657.A0A1Y1ZG03"/>
<organism evidence="5 6">
    <name type="scientific">Clohesyomyces aquaticus</name>
    <dbReference type="NCBI Taxonomy" id="1231657"/>
    <lineage>
        <taxon>Eukaryota</taxon>
        <taxon>Fungi</taxon>
        <taxon>Dikarya</taxon>
        <taxon>Ascomycota</taxon>
        <taxon>Pezizomycotina</taxon>
        <taxon>Dothideomycetes</taxon>
        <taxon>Pleosporomycetidae</taxon>
        <taxon>Pleosporales</taxon>
        <taxon>Lindgomycetaceae</taxon>
        <taxon>Clohesyomyces</taxon>
    </lineage>
</organism>
<evidence type="ECO:0000256" key="1">
    <source>
        <dbReference type="ARBA" id="ARBA00022857"/>
    </source>
</evidence>
<dbReference type="InterPro" id="IPR051609">
    <property type="entry name" value="NmrA/Isoflavone_reductase-like"/>
</dbReference>
<feature type="domain" description="NmrA-like" evidence="4">
    <location>
        <begin position="102"/>
        <end position="318"/>
    </location>
</feature>
<keyword evidence="1" id="KW-0521">NADP</keyword>
<evidence type="ECO:0000313" key="6">
    <source>
        <dbReference type="Proteomes" id="UP000193144"/>
    </source>
</evidence>
<evidence type="ECO:0000313" key="5">
    <source>
        <dbReference type="EMBL" id="ORY09176.1"/>
    </source>
</evidence>
<dbReference type="CDD" id="cd05259">
    <property type="entry name" value="PCBER_SDR_a"/>
    <property type="match status" value="1"/>
</dbReference>